<dbReference type="InterPro" id="IPR051110">
    <property type="entry name" value="Ly-6/neurotoxin-like_GPI-ap"/>
</dbReference>
<keyword evidence="1" id="KW-0732">Signal</keyword>
<dbReference type="Proteomes" id="UP000053872">
    <property type="component" value="Unassembled WGS sequence"/>
</dbReference>
<reference evidence="3 4" key="1">
    <citation type="journal article" date="2013" name="Science">
        <title>Genomic diversity and evolution of the head crest in the rock pigeon.</title>
        <authorList>
            <person name="Shapiro M.D."/>
            <person name="Kronenberg Z."/>
            <person name="Li C."/>
            <person name="Domyan E.T."/>
            <person name="Pan H."/>
            <person name="Campbell M."/>
            <person name="Tan H."/>
            <person name="Huff C.D."/>
            <person name="Hu H."/>
            <person name="Vickrey A.I."/>
            <person name="Nielsen S.C."/>
            <person name="Stringham S.A."/>
            <person name="Hu H."/>
            <person name="Willerslev E."/>
            <person name="Gilbert M.T."/>
            <person name="Yandell M."/>
            <person name="Zhang G."/>
            <person name="Wang J."/>
        </authorList>
    </citation>
    <scope>NUCLEOTIDE SEQUENCE [LARGE SCALE GENOMIC DNA]</scope>
    <source>
        <tissue evidence="3">Blood</tissue>
    </source>
</reference>
<accession>A0A2I0MWT4</accession>
<evidence type="ECO:0000259" key="2">
    <source>
        <dbReference type="Pfam" id="PF00087"/>
    </source>
</evidence>
<evidence type="ECO:0000256" key="1">
    <source>
        <dbReference type="ARBA" id="ARBA00022729"/>
    </source>
</evidence>
<keyword evidence="4" id="KW-1185">Reference proteome</keyword>
<dbReference type="InterPro" id="IPR035076">
    <property type="entry name" value="Toxin/TOLIP"/>
</dbReference>
<dbReference type="PANTHER" id="PTHR16983:SF16">
    <property type="entry name" value="UPAR_LY6 DOMAIN-CONTAINING PROTEIN"/>
    <property type="match status" value="1"/>
</dbReference>
<evidence type="ECO:0000313" key="4">
    <source>
        <dbReference type="Proteomes" id="UP000053872"/>
    </source>
</evidence>
<dbReference type="InterPro" id="IPR045860">
    <property type="entry name" value="Snake_toxin-like_sf"/>
</dbReference>
<dbReference type="InterPro" id="IPR018363">
    <property type="entry name" value="CD59_antigen_CS"/>
</dbReference>
<dbReference type="EMBL" id="AKCR02000001">
    <property type="protein sequence ID" value="PKK34145.1"/>
    <property type="molecule type" value="Genomic_DNA"/>
</dbReference>
<dbReference type="AlphaFoldDB" id="A0A2I0MWT4"/>
<sequence length="207" mass="22818">MGAGVFFHTPAITMTSGSLMTDSILRTSSQDIDISQELSSVPTTPKESAHRINRRWRVEKHIKLPGSSSALLPWLHRSALSMKTLLFGLLLGLAYVDLAQSLRCYTCTDQRDIAQCRTITECPPEATVCTTTLHSVDSGYPFFGNITVTRSCDVECILFHNAIGAKRHKSCCYTDLCTDDNRTNERSRSAALCLMAMVVGTLHQCAL</sequence>
<dbReference type="FunFam" id="2.10.60.10:FF:000003">
    <property type="entry name" value="lymphocyte antigen 6E isoform X1"/>
    <property type="match status" value="1"/>
</dbReference>
<dbReference type="PROSITE" id="PS00983">
    <property type="entry name" value="LY6_UPAR"/>
    <property type="match status" value="1"/>
</dbReference>
<dbReference type="SUPFAM" id="SSF57302">
    <property type="entry name" value="Snake toxin-like"/>
    <property type="match status" value="1"/>
</dbReference>
<dbReference type="Gene3D" id="2.10.60.10">
    <property type="entry name" value="CD59"/>
    <property type="match status" value="1"/>
</dbReference>
<dbReference type="Pfam" id="PF00087">
    <property type="entry name" value="Toxin_TOLIP"/>
    <property type="match status" value="1"/>
</dbReference>
<dbReference type="GO" id="GO:0005886">
    <property type="term" value="C:plasma membrane"/>
    <property type="evidence" value="ECO:0007669"/>
    <property type="project" value="TreeGrafter"/>
</dbReference>
<dbReference type="GO" id="GO:0030154">
    <property type="term" value="P:cell differentiation"/>
    <property type="evidence" value="ECO:0007669"/>
    <property type="project" value="UniProtKB-ARBA"/>
</dbReference>
<name>A0A2I0MWT4_COLLI</name>
<proteinExistence type="predicted"/>
<protein>
    <submittedName>
        <fullName evidence="3">Ly6/PLAUR domain-containing protein 2</fullName>
    </submittedName>
</protein>
<organism evidence="3 4">
    <name type="scientific">Columba livia</name>
    <name type="common">Rock dove</name>
    <dbReference type="NCBI Taxonomy" id="8932"/>
    <lineage>
        <taxon>Eukaryota</taxon>
        <taxon>Metazoa</taxon>
        <taxon>Chordata</taxon>
        <taxon>Craniata</taxon>
        <taxon>Vertebrata</taxon>
        <taxon>Euteleostomi</taxon>
        <taxon>Archelosauria</taxon>
        <taxon>Archosauria</taxon>
        <taxon>Dinosauria</taxon>
        <taxon>Saurischia</taxon>
        <taxon>Theropoda</taxon>
        <taxon>Coelurosauria</taxon>
        <taxon>Aves</taxon>
        <taxon>Neognathae</taxon>
        <taxon>Neoaves</taxon>
        <taxon>Columbimorphae</taxon>
        <taxon>Columbiformes</taxon>
        <taxon>Columbidae</taxon>
        <taxon>Columba</taxon>
    </lineage>
</organism>
<evidence type="ECO:0000313" key="3">
    <source>
        <dbReference type="EMBL" id="PKK34145.1"/>
    </source>
</evidence>
<dbReference type="PANTHER" id="PTHR16983">
    <property type="entry name" value="UPAR/LY6 DOMAIN-CONTAINING PROTEIN"/>
    <property type="match status" value="1"/>
</dbReference>
<gene>
    <name evidence="3" type="ORF">A306_00001174</name>
</gene>
<feature type="domain" description="Snake toxin/toxin-like" evidence="2">
    <location>
        <begin position="102"/>
        <end position="177"/>
    </location>
</feature>
<comment type="caution">
    <text evidence="3">The sequence shown here is derived from an EMBL/GenBank/DDBJ whole genome shotgun (WGS) entry which is preliminary data.</text>
</comment>
<dbReference type="InParanoid" id="A0A2I0MWT4"/>